<keyword evidence="2" id="KW-1185">Reference proteome</keyword>
<accession>A0ABR7KS13</accession>
<dbReference type="GO" id="GO:0016874">
    <property type="term" value="F:ligase activity"/>
    <property type="evidence" value="ECO:0007669"/>
    <property type="project" value="UniProtKB-KW"/>
</dbReference>
<gene>
    <name evidence="1" type="ORF">H7U22_10655</name>
</gene>
<reference evidence="1 2" key="1">
    <citation type="submission" date="2020-08" db="EMBL/GenBank/DDBJ databases">
        <authorList>
            <person name="Sun Q."/>
            <person name="Inoue M."/>
        </authorList>
    </citation>
    <scope>NUCLEOTIDE SEQUENCE [LARGE SCALE GENOMIC DNA]</scope>
    <source>
        <strain evidence="1 2">CCM 8938</strain>
    </source>
</reference>
<dbReference type="SUPFAM" id="SSF55144">
    <property type="entry name" value="LigT-like"/>
    <property type="match status" value="1"/>
</dbReference>
<sequence>MENHPLILTLRLDPESQQFFDQMRTEHFPPERNFLRAHLTLFHHLKNEPQTTRVLQAIDQQAFSIKITGMKFLGAGVAYAIESLELQEIRNHLARAFKETLIPQDLQGYRPHITVQNKVTPAQAKSLLQSLSENFEPFSATAIGLDLWHYLGGPWEHHSSYTFGS</sequence>
<comment type="caution">
    <text evidence="1">The sequence shown here is derived from an EMBL/GenBank/DDBJ whole genome shotgun (WGS) entry which is preliminary data.</text>
</comment>
<evidence type="ECO:0000313" key="2">
    <source>
        <dbReference type="Proteomes" id="UP000652755"/>
    </source>
</evidence>
<evidence type="ECO:0000313" key="1">
    <source>
        <dbReference type="EMBL" id="MBC6110883.1"/>
    </source>
</evidence>
<protein>
    <submittedName>
        <fullName evidence="1">2'-5' RNA ligase family protein</fullName>
    </submittedName>
</protein>
<dbReference type="Gene3D" id="3.90.1140.10">
    <property type="entry name" value="Cyclic phosphodiesterase"/>
    <property type="match status" value="1"/>
</dbReference>
<dbReference type="Proteomes" id="UP000652755">
    <property type="component" value="Unassembled WGS sequence"/>
</dbReference>
<organism evidence="1 2">
    <name type="scientific">Pedobacter fastidiosus</name>
    <dbReference type="NCBI Taxonomy" id="2765361"/>
    <lineage>
        <taxon>Bacteria</taxon>
        <taxon>Pseudomonadati</taxon>
        <taxon>Bacteroidota</taxon>
        <taxon>Sphingobacteriia</taxon>
        <taxon>Sphingobacteriales</taxon>
        <taxon>Sphingobacteriaceae</taxon>
        <taxon>Pedobacter</taxon>
    </lineage>
</organism>
<name>A0ABR7KS13_9SPHI</name>
<dbReference type="InterPro" id="IPR009097">
    <property type="entry name" value="Cyclic_Pdiesterase"/>
</dbReference>
<keyword evidence="1" id="KW-0436">Ligase</keyword>
<dbReference type="Pfam" id="PF13563">
    <property type="entry name" value="2_5_RNA_ligase2"/>
    <property type="match status" value="1"/>
</dbReference>
<proteinExistence type="predicted"/>
<dbReference type="EMBL" id="JACRYL010000008">
    <property type="protein sequence ID" value="MBC6110883.1"/>
    <property type="molecule type" value="Genomic_DNA"/>
</dbReference>
<dbReference type="RefSeq" id="WP_187071353.1">
    <property type="nucleotide sequence ID" value="NZ_JACRYL010000008.1"/>
</dbReference>